<dbReference type="Gene3D" id="3.40.50.150">
    <property type="entry name" value="Vaccinia Virus protein VP39"/>
    <property type="match status" value="1"/>
</dbReference>
<evidence type="ECO:0008006" key="3">
    <source>
        <dbReference type="Google" id="ProtNLM"/>
    </source>
</evidence>
<dbReference type="EMBL" id="JAENII010000001">
    <property type="protein sequence ID" value="MBK1825782.1"/>
    <property type="molecule type" value="Genomic_DNA"/>
</dbReference>
<dbReference type="AlphaFoldDB" id="A0A934VEB1"/>
<dbReference type="InterPro" id="IPR029063">
    <property type="entry name" value="SAM-dependent_MTases_sf"/>
</dbReference>
<gene>
    <name evidence="1" type="ORF">JIN81_02020</name>
</gene>
<keyword evidence="2" id="KW-1185">Reference proteome</keyword>
<sequence length="208" mass="23110">MKRVLEPEILDELDPSDPEAVASRRDLRCINFLMGNERWILRQLRSRPGKAAEGIVEWGAGSGDLLRKLGRHGPARGVDLVPRPEGLADEVGWRQGDVFDESADGGVLVANLFLHHFDQEGLRQLGRIAQGFSVLCFVEPLRRPGALTMGRGMLPFVNRVTKHDMIVSIRAGFVPGELKELLGLDPALWEVSERCSWRGGLRVLACRV</sequence>
<name>A0A934VEB1_9BACT</name>
<evidence type="ECO:0000313" key="1">
    <source>
        <dbReference type="EMBL" id="MBK1825782.1"/>
    </source>
</evidence>
<proteinExistence type="predicted"/>
<evidence type="ECO:0000313" key="2">
    <source>
        <dbReference type="Proteomes" id="UP000658278"/>
    </source>
</evidence>
<dbReference type="Proteomes" id="UP000658278">
    <property type="component" value="Unassembled WGS sequence"/>
</dbReference>
<organism evidence="1 2">
    <name type="scientific">Haloferula rosea</name>
    <dbReference type="NCBI Taxonomy" id="490093"/>
    <lineage>
        <taxon>Bacteria</taxon>
        <taxon>Pseudomonadati</taxon>
        <taxon>Verrucomicrobiota</taxon>
        <taxon>Verrucomicrobiia</taxon>
        <taxon>Verrucomicrobiales</taxon>
        <taxon>Verrucomicrobiaceae</taxon>
        <taxon>Haloferula</taxon>
    </lineage>
</organism>
<protein>
    <recommendedName>
        <fullName evidence="3">Methyltransferase domain-containing protein</fullName>
    </recommendedName>
</protein>
<reference evidence="1" key="1">
    <citation type="submission" date="2021-01" db="EMBL/GenBank/DDBJ databases">
        <title>Modified the classification status of verrucomicrobia.</title>
        <authorList>
            <person name="Feng X."/>
        </authorList>
    </citation>
    <scope>NUCLEOTIDE SEQUENCE</scope>
    <source>
        <strain evidence="1">KCTC 22201</strain>
    </source>
</reference>
<dbReference type="SUPFAM" id="SSF53335">
    <property type="entry name" value="S-adenosyl-L-methionine-dependent methyltransferases"/>
    <property type="match status" value="1"/>
</dbReference>
<accession>A0A934VEB1</accession>
<comment type="caution">
    <text evidence="1">The sequence shown here is derived from an EMBL/GenBank/DDBJ whole genome shotgun (WGS) entry which is preliminary data.</text>
</comment>